<reference evidence="3 4" key="2">
    <citation type="submission" date="2018-10" db="EMBL/GenBank/DDBJ databases">
        <authorList>
            <consortium name="Pathogen Informatics"/>
        </authorList>
    </citation>
    <scope>NUCLEOTIDE SEQUENCE [LARGE SCALE GENOMIC DNA]</scope>
</reference>
<feature type="transmembrane region" description="Helical" evidence="2">
    <location>
        <begin position="315"/>
        <end position="343"/>
    </location>
</feature>
<evidence type="ECO:0000313" key="3">
    <source>
        <dbReference type="EMBL" id="VDD85834.1"/>
    </source>
</evidence>
<keyword evidence="1" id="KW-0175">Coiled coil</keyword>
<feature type="coiled-coil region" evidence="1">
    <location>
        <begin position="565"/>
        <end position="592"/>
    </location>
</feature>
<feature type="transmembrane region" description="Helical" evidence="2">
    <location>
        <begin position="658"/>
        <end position="684"/>
    </location>
</feature>
<protein>
    <submittedName>
        <fullName evidence="5">Prominin-1</fullName>
    </submittedName>
</protein>
<dbReference type="PANTHER" id="PTHR11238:SF9">
    <property type="entry name" value="PROMININ, ISOFORM D"/>
    <property type="match status" value="1"/>
</dbReference>
<dbReference type="EMBL" id="UXUI01007155">
    <property type="protein sequence ID" value="VDD85834.1"/>
    <property type="molecule type" value="Genomic_DNA"/>
</dbReference>
<organism evidence="5">
    <name type="scientific">Enterobius vermicularis</name>
    <name type="common">Human pinworm</name>
    <dbReference type="NCBI Taxonomy" id="51028"/>
    <lineage>
        <taxon>Eukaryota</taxon>
        <taxon>Metazoa</taxon>
        <taxon>Ecdysozoa</taxon>
        <taxon>Nematoda</taxon>
        <taxon>Chromadorea</taxon>
        <taxon>Rhabditida</taxon>
        <taxon>Spirurina</taxon>
        <taxon>Oxyuridomorpha</taxon>
        <taxon>Oxyuroidea</taxon>
        <taxon>Oxyuridae</taxon>
        <taxon>Enterobius</taxon>
    </lineage>
</organism>
<sequence>MFELYCVYPLRIIINEVDADYGSTDLFYRIAQKLSRKIHSDLDDENLKAGSMVFLIIGVVFVAALPLIGLVFCCAQFCAKRNIKKRQQSKCNVGFCFTTLILLISCICILVGCILFAVSVHDAKNASDDLDEQFAKIDPGNFFFCCSLFFSKTYKKTNRALIRFWASAMKYNVSSMIDTLNKTLSNASRLLHDLLEKVKDVPEAQQEVNSRLETVNNSMTVLERCKEDTDDLSTKINNTINELEENLENFEKEMTDGLNKSKEETDSVAESAQLVATQISAILPKIYESVNDTSEKILQLRDNKMFRETGIVDGVYAVGIIPSLVIVVLSLFVLSYSCCQILLCRRIPPKNGCASNCCQKVTLCTLTLTCLFGWIVMALASVSVGLNLRLQANVEKIGISNSGLRCLLIAPFRLRVSFFPAYTVETMCKSLFYDTEKTPSDLLLNYLPSFRYEVKPPLNSSIPFDLKLGSILYDCVNDNYSLFGAMSGSMLFNIDELQKLANLTEGEEAELKQFKESAEKLKYDVSANINVTNFERDVNSSTNIYENFNTSLTECWKALPKNKTVNETEVALKSAKEQIGTATENLRDVLKNIYNALSQAKLSGNFTKNAGDVTSVYQQIRNSQKNRLTEMQCQPLYVTWKNIGNVYCNHIGKPMQGVWAAIGFSAVFVLLLSLSLICTSRYLSKPRRHSRQKRGNYSADDGFNAPLKANNERTQAQYYNQGGNASVVSNQRYLGNSQYYP</sequence>
<dbReference type="Gene3D" id="1.20.120.20">
    <property type="entry name" value="Apolipoprotein"/>
    <property type="match status" value="1"/>
</dbReference>
<keyword evidence="2" id="KW-0472">Membrane</keyword>
<keyword evidence="2" id="KW-0812">Transmembrane</keyword>
<evidence type="ECO:0000313" key="4">
    <source>
        <dbReference type="Proteomes" id="UP000274131"/>
    </source>
</evidence>
<reference evidence="5" key="1">
    <citation type="submission" date="2017-02" db="UniProtKB">
        <authorList>
            <consortium name="WormBaseParasite"/>
        </authorList>
    </citation>
    <scope>IDENTIFICATION</scope>
</reference>
<dbReference type="Proteomes" id="UP000274131">
    <property type="component" value="Unassembled WGS sequence"/>
</dbReference>
<dbReference type="STRING" id="51028.A0A0N4UV22"/>
<dbReference type="OrthoDB" id="5818040at2759"/>
<accession>A0A0N4UV22</accession>
<feature type="transmembrane region" description="Helical" evidence="2">
    <location>
        <begin position="363"/>
        <end position="386"/>
    </location>
</feature>
<feature type="transmembrane region" description="Helical" evidence="2">
    <location>
        <begin position="91"/>
        <end position="118"/>
    </location>
</feature>
<name>A0A0N4UV22_ENTVE</name>
<proteinExistence type="predicted"/>
<keyword evidence="4" id="KW-1185">Reference proteome</keyword>
<dbReference type="WBParaSite" id="EVEC_0000126901-mRNA-1">
    <property type="protein sequence ID" value="EVEC_0000126901-mRNA-1"/>
    <property type="gene ID" value="EVEC_0000126901"/>
</dbReference>
<evidence type="ECO:0000256" key="2">
    <source>
        <dbReference type="SAM" id="Phobius"/>
    </source>
</evidence>
<evidence type="ECO:0000256" key="1">
    <source>
        <dbReference type="SAM" id="Coils"/>
    </source>
</evidence>
<dbReference type="AlphaFoldDB" id="A0A0N4UV22"/>
<dbReference type="PANTHER" id="PTHR11238">
    <property type="entry name" value="PROMININ ISOFORM D-RELATED"/>
    <property type="match status" value="1"/>
</dbReference>
<feature type="coiled-coil region" evidence="1">
    <location>
        <begin position="222"/>
        <end position="260"/>
    </location>
</feature>
<gene>
    <name evidence="3" type="ORF">EVEC_LOCUS977</name>
</gene>
<feature type="transmembrane region" description="Helical" evidence="2">
    <location>
        <begin position="52"/>
        <end position="79"/>
    </location>
</feature>
<keyword evidence="2" id="KW-1133">Transmembrane helix</keyword>
<evidence type="ECO:0000313" key="5">
    <source>
        <dbReference type="WBParaSite" id="EVEC_0000126901-mRNA-1"/>
    </source>
</evidence>